<reference evidence="3" key="2">
    <citation type="submission" date="2025-09" db="UniProtKB">
        <authorList>
            <consortium name="Ensembl"/>
        </authorList>
    </citation>
    <scope>IDENTIFICATION</scope>
</reference>
<dbReference type="AlphaFoldDB" id="A0A8B9GHP0"/>
<sequence length="294" mass="33266">LVNAVVVESSQSCYIWRALCLVMDEPYEDLMRDKGGLEVSRMTNFGTLKQGESKRMNICIENKGCTPQSLISCRLAGWMKDKQFSFQMPQKCQTSPEAYVSSFPINQENLLKAAVNSYNNNGGTTCESLHNTSIVKKGVVPGTEQREDVKQPIRHVSITEEIVIPPGGRTFIVIVCTAVNPGYSRELLLLGFSDFTVGRYIEATVTSEEELLLAPAEPFFPRKPKINPEPQPKMTTVVVPKYRRYLDTGYFRIIFNWNAYLSSQHSKLLNCCFEGTIWHVMCVHVLALMIWHVN</sequence>
<evidence type="ECO:0000313" key="3">
    <source>
        <dbReference type="Ensembl" id="ENSACOP00000021670.1"/>
    </source>
</evidence>
<dbReference type="Proteomes" id="UP000694522">
    <property type="component" value="Unplaced"/>
</dbReference>
<dbReference type="PANTHER" id="PTHR45418:SF1">
    <property type="entry name" value="CANCER_TESTIS ANTIGEN 55"/>
    <property type="match status" value="1"/>
</dbReference>
<evidence type="ECO:0008006" key="5">
    <source>
        <dbReference type="Google" id="ProtNLM"/>
    </source>
</evidence>
<accession>A0A8B9GHP0</accession>
<protein>
    <recommendedName>
        <fullName evidence="5">M10L1 helicase</fullName>
    </recommendedName>
</protein>
<dbReference type="PANTHER" id="PTHR45418">
    <property type="entry name" value="CANCER/TESTIS ANTIGEN 55"/>
    <property type="match status" value="1"/>
</dbReference>
<evidence type="ECO:0000313" key="4">
    <source>
        <dbReference type="Proteomes" id="UP000694522"/>
    </source>
</evidence>
<name>A0A8B9GHP0_9PSIT</name>
<reference evidence="3" key="1">
    <citation type="submission" date="2025-08" db="UniProtKB">
        <authorList>
            <consortium name="Ensembl"/>
        </authorList>
    </citation>
    <scope>IDENTIFICATION</scope>
</reference>
<dbReference type="GO" id="GO:0005737">
    <property type="term" value="C:cytoplasm"/>
    <property type="evidence" value="ECO:0007669"/>
    <property type="project" value="UniProtKB-SubCell"/>
</dbReference>
<comment type="subcellular location">
    <subcellularLocation>
        <location evidence="1">Cytoplasm</location>
    </subcellularLocation>
</comment>
<organism evidence="3 4">
    <name type="scientific">Amazona collaria</name>
    <name type="common">yellow-billed parrot</name>
    <dbReference type="NCBI Taxonomy" id="241587"/>
    <lineage>
        <taxon>Eukaryota</taxon>
        <taxon>Metazoa</taxon>
        <taxon>Chordata</taxon>
        <taxon>Craniata</taxon>
        <taxon>Vertebrata</taxon>
        <taxon>Euteleostomi</taxon>
        <taxon>Archelosauria</taxon>
        <taxon>Archosauria</taxon>
        <taxon>Dinosauria</taxon>
        <taxon>Saurischia</taxon>
        <taxon>Theropoda</taxon>
        <taxon>Coelurosauria</taxon>
        <taxon>Aves</taxon>
        <taxon>Neognathae</taxon>
        <taxon>Neoaves</taxon>
        <taxon>Telluraves</taxon>
        <taxon>Australaves</taxon>
        <taxon>Psittaciformes</taxon>
        <taxon>Psittacidae</taxon>
        <taxon>Amazona</taxon>
    </lineage>
</organism>
<dbReference type="Ensembl" id="ENSACOT00000022436.1">
    <property type="protein sequence ID" value="ENSACOP00000021670.1"/>
    <property type="gene ID" value="ENSACOG00000014822.1"/>
</dbReference>
<keyword evidence="4" id="KW-1185">Reference proteome</keyword>
<evidence type="ECO:0000256" key="2">
    <source>
        <dbReference type="ARBA" id="ARBA00022490"/>
    </source>
</evidence>
<evidence type="ECO:0000256" key="1">
    <source>
        <dbReference type="ARBA" id="ARBA00004496"/>
    </source>
</evidence>
<keyword evidence="2" id="KW-0963">Cytoplasm</keyword>
<proteinExistence type="predicted"/>